<comment type="catalytic activity">
    <reaction evidence="1">
        <text>a 1,2-diacyl-sn-glycero-3-phosphocholine + H2O = a 1,2-diacyl-sn-glycero-3-phosphate + choline + H(+)</text>
        <dbReference type="Rhea" id="RHEA:14445"/>
        <dbReference type="ChEBI" id="CHEBI:15354"/>
        <dbReference type="ChEBI" id="CHEBI:15377"/>
        <dbReference type="ChEBI" id="CHEBI:15378"/>
        <dbReference type="ChEBI" id="CHEBI:57643"/>
        <dbReference type="ChEBI" id="CHEBI:58608"/>
        <dbReference type="EC" id="3.1.4.4"/>
    </reaction>
</comment>
<dbReference type="PANTHER" id="PTHR43856">
    <property type="entry name" value="CARDIOLIPIN HYDROLASE"/>
    <property type="match status" value="1"/>
</dbReference>
<dbReference type="SUPFAM" id="SSF47781">
    <property type="entry name" value="RuvA domain 2-like"/>
    <property type="match status" value="1"/>
</dbReference>
<dbReference type="PROSITE" id="PS00018">
    <property type="entry name" value="EF_HAND_1"/>
    <property type="match status" value="1"/>
</dbReference>
<dbReference type="CDD" id="cd09173">
    <property type="entry name" value="PLDc_Nuc_like_unchar1_2"/>
    <property type="match status" value="1"/>
</dbReference>
<sequence length="543" mass="59824">MALGLAACQPVQPQTVLPTPLSPDAVRPSPLPQDPLIQVYSNHNPASQYREPYRQQTRSGDDLEQLLVDAINTAKLSIDIAVQEFRLPNVARALRDRAASGVQVRVILENTYSRPFSTFTADEVSTLPARNRSRYTEARQLIDRNGDGQLSLEEINDNDALVVLDNAKIPRIDDTEDGSRGSKLMHHKFMVIDGLTVISTSANWTTSDVHGDFSHAASRGNANNLLKIKSSDLANLFLQEFSYLWGDGVGGQKDSLFGVKKPYRAPQLVKVGATPIVVQFSPSSSTRPWAQTTNGLISQTLVKAKQSIKLALFVFSDQPLVNALEPLSDRGVQIQALIEPTFMYRSYSEGLDMLGITLSDQCKAEPNNRPWKTPITTVGVPRLPPGDLLHHKFGIVDHHTVITGSHNWSDVANRGNDETLLVIANPTVTAHFRREFERLYKTATLGIPPAIQRKVDAQQQACPQLVVPQTFEKIKASDPIGQKVNLNTAPQAELEALPGVGSGMAKRIIAARQQQPFATLDDVERIPGVGAKLLARWRDRITW</sequence>
<feature type="domain" description="PLD phosphodiesterase" evidence="7">
    <location>
        <begin position="181"/>
        <end position="208"/>
    </location>
</feature>
<dbReference type="EMBL" id="WVIE01000005">
    <property type="protein sequence ID" value="NDJ16700.1"/>
    <property type="molecule type" value="Genomic_DNA"/>
</dbReference>
<accession>A0A8J8CKJ0</accession>
<evidence type="ECO:0000313" key="8">
    <source>
        <dbReference type="EMBL" id="NDJ16700.1"/>
    </source>
</evidence>
<keyword evidence="5" id="KW-0442">Lipid degradation</keyword>
<evidence type="ECO:0000256" key="4">
    <source>
        <dbReference type="ARBA" id="ARBA00022801"/>
    </source>
</evidence>
<dbReference type="AlphaFoldDB" id="A0A8J8CKJ0"/>
<evidence type="ECO:0000256" key="6">
    <source>
        <dbReference type="ARBA" id="ARBA00023098"/>
    </source>
</evidence>
<comment type="similarity">
    <text evidence="2">Belongs to the phospholipase D family.</text>
</comment>
<dbReference type="GO" id="GO:0006793">
    <property type="term" value="P:phosphorus metabolic process"/>
    <property type="evidence" value="ECO:0007669"/>
    <property type="project" value="UniProtKB-ARBA"/>
</dbReference>
<gene>
    <name evidence="8" type="ORF">GS601_05250</name>
</gene>
<dbReference type="PANTHER" id="PTHR43856:SF1">
    <property type="entry name" value="MITOCHONDRIAL CARDIOLIPIN HYDROLASE"/>
    <property type="match status" value="1"/>
</dbReference>
<feature type="domain" description="PLD phosphodiesterase" evidence="7">
    <location>
        <begin position="385"/>
        <end position="412"/>
    </location>
</feature>
<dbReference type="Pfam" id="PF13091">
    <property type="entry name" value="PLDc_2"/>
    <property type="match status" value="2"/>
</dbReference>
<protein>
    <recommendedName>
        <fullName evidence="3">phospholipase D</fullName>
        <ecNumber evidence="3">3.1.4.4</ecNumber>
    </recommendedName>
</protein>
<dbReference type="Pfam" id="PF12836">
    <property type="entry name" value="HHH_3"/>
    <property type="match status" value="1"/>
</dbReference>
<dbReference type="Gene3D" id="3.30.870.10">
    <property type="entry name" value="Endonuclease Chain A"/>
    <property type="match status" value="2"/>
</dbReference>
<keyword evidence="4" id="KW-0378">Hydrolase</keyword>
<evidence type="ECO:0000313" key="9">
    <source>
        <dbReference type="Proteomes" id="UP000646053"/>
    </source>
</evidence>
<evidence type="ECO:0000256" key="2">
    <source>
        <dbReference type="ARBA" id="ARBA00008664"/>
    </source>
</evidence>
<dbReference type="SUPFAM" id="SSF56024">
    <property type="entry name" value="Phospholipase D/nuclease"/>
    <property type="match status" value="2"/>
</dbReference>
<evidence type="ECO:0000256" key="5">
    <source>
        <dbReference type="ARBA" id="ARBA00022963"/>
    </source>
</evidence>
<dbReference type="GO" id="GO:0016891">
    <property type="term" value="F:RNA endonuclease activity producing 5'-phosphomonoesters, hydrolytic mechanism"/>
    <property type="evidence" value="ECO:0007669"/>
    <property type="project" value="TreeGrafter"/>
</dbReference>
<keyword evidence="6" id="KW-0443">Lipid metabolism</keyword>
<dbReference type="GO" id="GO:0016042">
    <property type="term" value="P:lipid catabolic process"/>
    <property type="evidence" value="ECO:0007669"/>
    <property type="project" value="UniProtKB-KW"/>
</dbReference>
<dbReference type="CDD" id="cd09116">
    <property type="entry name" value="PLDc_Nuc_like"/>
    <property type="match status" value="1"/>
</dbReference>
<dbReference type="GO" id="GO:0004630">
    <property type="term" value="F:phospholipase D activity"/>
    <property type="evidence" value="ECO:0007669"/>
    <property type="project" value="UniProtKB-EC"/>
</dbReference>
<evidence type="ECO:0000259" key="7">
    <source>
        <dbReference type="PROSITE" id="PS50035"/>
    </source>
</evidence>
<comment type="caution">
    <text evidence="8">The sequence shown here is derived from an EMBL/GenBank/DDBJ whole genome shotgun (WGS) entry which is preliminary data.</text>
</comment>
<dbReference type="Gene3D" id="1.10.150.320">
    <property type="entry name" value="Photosystem II 12 kDa extrinsic protein"/>
    <property type="match status" value="1"/>
</dbReference>
<reference evidence="8" key="1">
    <citation type="submission" date="2019-12" db="EMBL/GenBank/DDBJ databases">
        <title>High-Quality draft genome sequences of three cyanobacteria isolated from the limestone walls of the Old Cathedral of Coimbra.</title>
        <authorList>
            <person name="Tiago I."/>
            <person name="Soares F."/>
            <person name="Portugal A."/>
        </authorList>
    </citation>
    <scope>NUCLEOTIDE SEQUENCE</scope>
    <source>
        <strain evidence="8">A</strain>
    </source>
</reference>
<keyword evidence="9" id="KW-1185">Reference proteome</keyword>
<proteinExistence type="inferred from homology"/>
<name>A0A8J8CKJ0_9CYAN</name>
<organism evidence="8 9">
    <name type="scientific">Myxacorys almedinensis A</name>
    <dbReference type="NCBI Taxonomy" id="2690445"/>
    <lineage>
        <taxon>Bacteria</taxon>
        <taxon>Bacillati</taxon>
        <taxon>Cyanobacteriota</taxon>
        <taxon>Cyanophyceae</taxon>
        <taxon>Leptolyngbyales</taxon>
        <taxon>Leptolyngbyaceae</taxon>
        <taxon>Myxacorys</taxon>
        <taxon>Myxacorys almedinensis</taxon>
    </lineage>
</organism>
<dbReference type="Proteomes" id="UP000646053">
    <property type="component" value="Unassembled WGS sequence"/>
</dbReference>
<dbReference type="InterPro" id="IPR018247">
    <property type="entry name" value="EF_Hand_1_Ca_BS"/>
</dbReference>
<evidence type="ECO:0000256" key="1">
    <source>
        <dbReference type="ARBA" id="ARBA00000798"/>
    </source>
</evidence>
<evidence type="ECO:0000256" key="3">
    <source>
        <dbReference type="ARBA" id="ARBA00012027"/>
    </source>
</evidence>
<dbReference type="EC" id="3.1.4.4" evidence="3"/>
<dbReference type="InterPro" id="IPR025202">
    <property type="entry name" value="PLD-like_dom"/>
</dbReference>
<dbReference type="InterPro" id="IPR001736">
    <property type="entry name" value="PLipase_D/transphosphatidylase"/>
</dbReference>
<dbReference type="InterPro" id="IPR010994">
    <property type="entry name" value="RuvA_2-like"/>
</dbReference>
<dbReference type="SMART" id="SM00155">
    <property type="entry name" value="PLDc"/>
    <property type="match status" value="2"/>
</dbReference>
<dbReference type="InterPro" id="IPR051406">
    <property type="entry name" value="PLD_domain"/>
</dbReference>
<dbReference type="PROSITE" id="PS50035">
    <property type="entry name" value="PLD"/>
    <property type="match status" value="2"/>
</dbReference>